<dbReference type="Proteomes" id="UP000682733">
    <property type="component" value="Unassembled WGS sequence"/>
</dbReference>
<feature type="compositionally biased region" description="Basic and acidic residues" evidence="2">
    <location>
        <begin position="76"/>
        <end position="91"/>
    </location>
</feature>
<evidence type="ECO:0000256" key="1">
    <source>
        <dbReference type="SAM" id="Coils"/>
    </source>
</evidence>
<feature type="coiled-coil region" evidence="1">
    <location>
        <begin position="31"/>
        <end position="58"/>
    </location>
</feature>
<accession>A0A8S2FGB6</accession>
<dbReference type="AlphaFoldDB" id="A0A8S2FGB6"/>
<dbReference type="EMBL" id="CAJOBA010051828">
    <property type="protein sequence ID" value="CAF4248878.1"/>
    <property type="molecule type" value="Genomic_DNA"/>
</dbReference>
<comment type="caution">
    <text evidence="3">The sequence shown here is derived from an EMBL/GenBank/DDBJ whole genome shotgun (WGS) entry which is preliminary data.</text>
</comment>
<sequence>TKRGGKKSKKGGENVYETLLAYKIGVIDKELEEWRYKINQIEEDNEQLNGRDAVLREECAMIHATLHEKIEAANREDAEIKGEPMDYRHEQLTGFES</sequence>
<proteinExistence type="predicted"/>
<feature type="region of interest" description="Disordered" evidence="2">
    <location>
        <begin position="76"/>
        <end position="97"/>
    </location>
</feature>
<gene>
    <name evidence="3" type="ORF">OVA965_LOCUS34982</name>
    <name evidence="4" type="ORF">TMI583_LOCUS35936</name>
</gene>
<organism evidence="3 5">
    <name type="scientific">Didymodactylos carnosus</name>
    <dbReference type="NCBI Taxonomy" id="1234261"/>
    <lineage>
        <taxon>Eukaryota</taxon>
        <taxon>Metazoa</taxon>
        <taxon>Spiralia</taxon>
        <taxon>Gnathifera</taxon>
        <taxon>Rotifera</taxon>
        <taxon>Eurotatoria</taxon>
        <taxon>Bdelloidea</taxon>
        <taxon>Philodinida</taxon>
        <taxon>Philodinidae</taxon>
        <taxon>Didymodactylos</taxon>
    </lineage>
</organism>
<protein>
    <submittedName>
        <fullName evidence="3">Uncharacterized protein</fullName>
    </submittedName>
</protein>
<reference evidence="3" key="1">
    <citation type="submission" date="2021-02" db="EMBL/GenBank/DDBJ databases">
        <authorList>
            <person name="Nowell W R."/>
        </authorList>
    </citation>
    <scope>NUCLEOTIDE SEQUENCE</scope>
</reference>
<feature type="non-terminal residue" evidence="3">
    <location>
        <position position="1"/>
    </location>
</feature>
<dbReference type="Proteomes" id="UP000677228">
    <property type="component" value="Unassembled WGS sequence"/>
</dbReference>
<keyword evidence="1" id="KW-0175">Coiled coil</keyword>
<evidence type="ECO:0000313" key="4">
    <source>
        <dbReference type="EMBL" id="CAF4248878.1"/>
    </source>
</evidence>
<evidence type="ECO:0000256" key="2">
    <source>
        <dbReference type="SAM" id="MobiDB-lite"/>
    </source>
</evidence>
<name>A0A8S2FGB6_9BILA</name>
<dbReference type="EMBL" id="CAJNOK010029980">
    <property type="protein sequence ID" value="CAF1454721.1"/>
    <property type="molecule type" value="Genomic_DNA"/>
</dbReference>
<evidence type="ECO:0000313" key="5">
    <source>
        <dbReference type="Proteomes" id="UP000677228"/>
    </source>
</evidence>
<evidence type="ECO:0000313" key="3">
    <source>
        <dbReference type="EMBL" id="CAF1454721.1"/>
    </source>
</evidence>